<dbReference type="AlphaFoldDB" id="A0A267GVG4"/>
<protein>
    <submittedName>
        <fullName evidence="2">Uncharacterized protein</fullName>
    </submittedName>
</protein>
<dbReference type="Proteomes" id="UP000215902">
    <property type="component" value="Unassembled WGS sequence"/>
</dbReference>
<evidence type="ECO:0000313" key="3">
    <source>
        <dbReference type="Proteomes" id="UP000215902"/>
    </source>
</evidence>
<comment type="caution">
    <text evidence="2">The sequence shown here is derived from an EMBL/GenBank/DDBJ whole genome shotgun (WGS) entry which is preliminary data.</text>
</comment>
<evidence type="ECO:0000256" key="1">
    <source>
        <dbReference type="SAM" id="MobiDB-lite"/>
    </source>
</evidence>
<feature type="compositionally biased region" description="Polar residues" evidence="1">
    <location>
        <begin position="231"/>
        <end position="240"/>
    </location>
</feature>
<reference evidence="2 3" key="1">
    <citation type="submission" date="2017-06" db="EMBL/GenBank/DDBJ databases">
        <title>A platform for efficient transgenesis in Macrostomum lignano, a flatworm model organism for stem cell research.</title>
        <authorList>
            <person name="Berezikov E."/>
        </authorList>
    </citation>
    <scope>NUCLEOTIDE SEQUENCE [LARGE SCALE GENOMIC DNA]</scope>
    <source>
        <strain evidence="2">DV1</strain>
        <tissue evidence="2">Whole organism</tissue>
    </source>
</reference>
<name>A0A267GVG4_9PLAT</name>
<sequence length="294" mass="33719">MDELKNYRKMMGAPRKSSKTTHNLHSSARNSRSAFARQCLFDTAMDLLKRFCAVVALSGFIELIKKYLNYSWAPFEINDLVMVRFPIETVLLVLAFDCLDMAIENRQRQAALAPETASLYIRFIILPIVRFASKCRRNLVFLACELQLVGNWTRQMSRQVMDASLGIIDVLTKLADLLKKILSAIGYVLWPLRWAVDKCLGANRRDRNRNFNNKASAAAVAKSNDNKKNGTEQSGESNGNTSLVQYNLYLVRQNDNQRDDFYDQQQLMERVRLAIGNGEQPHQSWQQQTTIEEQ</sequence>
<organism evidence="2 3">
    <name type="scientific">Macrostomum lignano</name>
    <dbReference type="NCBI Taxonomy" id="282301"/>
    <lineage>
        <taxon>Eukaryota</taxon>
        <taxon>Metazoa</taxon>
        <taxon>Spiralia</taxon>
        <taxon>Lophotrochozoa</taxon>
        <taxon>Platyhelminthes</taxon>
        <taxon>Rhabditophora</taxon>
        <taxon>Macrostomorpha</taxon>
        <taxon>Macrostomida</taxon>
        <taxon>Macrostomidae</taxon>
        <taxon>Macrostomum</taxon>
    </lineage>
</organism>
<gene>
    <name evidence="2" type="ORF">BOX15_Mlig020963g1</name>
</gene>
<accession>A0A267GVG4</accession>
<proteinExistence type="predicted"/>
<evidence type="ECO:0000313" key="2">
    <source>
        <dbReference type="EMBL" id="PAA89996.1"/>
    </source>
</evidence>
<feature type="region of interest" description="Disordered" evidence="1">
    <location>
        <begin position="217"/>
        <end position="240"/>
    </location>
</feature>
<keyword evidence="3" id="KW-1185">Reference proteome</keyword>
<feature type="region of interest" description="Disordered" evidence="1">
    <location>
        <begin position="8"/>
        <end position="29"/>
    </location>
</feature>
<dbReference type="EMBL" id="NIVC01000129">
    <property type="protein sequence ID" value="PAA89996.1"/>
    <property type="molecule type" value="Genomic_DNA"/>
</dbReference>